<sequence>MPDLPARWSAGAWLVARAGTGIGAAPGASQLGGGQAGFRLAYALVPDRRLAAFARIATPLRGKGAEASLGLDWQPTRAPVRLVVEQRFGLDGAPGGPGVGVITGFDGTIAPGFALESYGQAGAIRRRRTEPYADGAVRATRTLAVGGGVRLGLGGGAWGAAQRDAARLDIGPSATLALPLGRQKVRLALDWRQRVAGDARPGSGLALTLGSDF</sequence>
<evidence type="ECO:0008006" key="3">
    <source>
        <dbReference type="Google" id="ProtNLM"/>
    </source>
</evidence>
<proteinExistence type="predicted"/>
<dbReference type="AlphaFoldDB" id="A0A4S1WF46"/>
<organism evidence="1 2">
    <name type="scientific">Sphingomonas naasensis</name>
    <dbReference type="NCBI Taxonomy" id="1344951"/>
    <lineage>
        <taxon>Bacteria</taxon>
        <taxon>Pseudomonadati</taxon>
        <taxon>Pseudomonadota</taxon>
        <taxon>Alphaproteobacteria</taxon>
        <taxon>Sphingomonadales</taxon>
        <taxon>Sphingomonadaceae</taxon>
        <taxon>Sphingomonas</taxon>
    </lineage>
</organism>
<keyword evidence="2" id="KW-1185">Reference proteome</keyword>
<accession>A0A4S1WF46</accession>
<protein>
    <recommendedName>
        <fullName evidence="3">Haemolysin activator HlyB C-terminal domain-containing protein</fullName>
    </recommendedName>
</protein>
<dbReference type="EMBL" id="SRXU01000005">
    <property type="protein sequence ID" value="TGX41668.1"/>
    <property type="molecule type" value="Genomic_DNA"/>
</dbReference>
<reference evidence="1 2" key="1">
    <citation type="submission" date="2019-04" db="EMBL/GenBank/DDBJ databases">
        <title>Sphingomonas psychrotolerans sp. nov., isolated from soil in the Tianshan Mountains, Xinjiang, China.</title>
        <authorList>
            <person name="Luo Y."/>
            <person name="Sheng H."/>
        </authorList>
    </citation>
    <scope>NUCLEOTIDE SEQUENCE [LARGE SCALE GENOMIC DNA]</scope>
    <source>
        <strain evidence="1 2">KIS18-15</strain>
    </source>
</reference>
<gene>
    <name evidence="1" type="ORF">E5A74_12730</name>
</gene>
<evidence type="ECO:0000313" key="1">
    <source>
        <dbReference type="EMBL" id="TGX41668.1"/>
    </source>
</evidence>
<dbReference type="Proteomes" id="UP000309848">
    <property type="component" value="Unassembled WGS sequence"/>
</dbReference>
<comment type="caution">
    <text evidence="1">The sequence shown here is derived from an EMBL/GenBank/DDBJ whole genome shotgun (WGS) entry which is preliminary data.</text>
</comment>
<evidence type="ECO:0000313" key="2">
    <source>
        <dbReference type="Proteomes" id="UP000309848"/>
    </source>
</evidence>
<name>A0A4S1WF46_9SPHN</name>
<dbReference type="OrthoDB" id="7427399at2"/>